<sequence>MLKNFLFLLFSIIVLTSCEDENKVEQEISKIPVEVKVDRFDQVFAEASPEDLPTLKENYPLLFPKSYPDSIWLNMMKDTIQQEMDREVAKAFLGLEEETQDIEHLFQHLKYYFPNKFETPEVITVTSEVDYKNKVIAADSVLLISLDTYLGKEHKFYVGLQQYLKKNFRKEQLVPDIAFAYGEQYIPQPKSRTLLASMIYYGKILYFKDKLIPGYSDAEKIGYTADEMEWARTNEEQIWRYFIEHEILFDTDANLQKRFINLAPFTKFRLQLDSESPPQLGQYIGWQIVRQFADKHPDLSLQEVLQKDDEQIFKQSNYKPRKPE</sequence>
<gene>
    <name evidence="1" type="ORF">FVB9532_01838</name>
</gene>
<reference evidence="1" key="1">
    <citation type="submission" date="2019-09" db="EMBL/GenBank/DDBJ databases">
        <authorList>
            <person name="Rodrigo-Torres L."/>
            <person name="Arahal R. D."/>
            <person name="Lucena T."/>
        </authorList>
    </citation>
    <scope>NUCLEOTIDE SEQUENCE</scope>
    <source>
        <strain evidence="1">ISS653</strain>
    </source>
</reference>
<dbReference type="Proteomes" id="UP000356253">
    <property type="component" value="Unassembled WGS sequence"/>
</dbReference>
<proteinExistence type="predicted"/>
<protein>
    <submittedName>
        <fullName evidence="1">Uncharacterized protein</fullName>
    </submittedName>
</protein>
<evidence type="ECO:0000313" key="2">
    <source>
        <dbReference type="Proteomes" id="UP000356253"/>
    </source>
</evidence>
<evidence type="ECO:0000313" key="1">
    <source>
        <dbReference type="EMBL" id="VVV00566.1"/>
    </source>
</evidence>
<comment type="caution">
    <text evidence="1">The sequence shown here is derived from an EMBL/GenBank/DDBJ whole genome shotgun (WGS) entry which is preliminary data.</text>
</comment>
<name>A0AC61Y7U3_9FLAO</name>
<organism evidence="1 2">
    <name type="scientific">Mesonia oceanica</name>
    <dbReference type="NCBI Taxonomy" id="2687242"/>
    <lineage>
        <taxon>Bacteria</taxon>
        <taxon>Pseudomonadati</taxon>
        <taxon>Bacteroidota</taxon>
        <taxon>Flavobacteriia</taxon>
        <taxon>Flavobacteriales</taxon>
        <taxon>Flavobacteriaceae</taxon>
        <taxon>Mesonia</taxon>
    </lineage>
</organism>
<accession>A0AC61Y7U3</accession>
<dbReference type="EMBL" id="CABVMM010000006">
    <property type="protein sequence ID" value="VVV00566.1"/>
    <property type="molecule type" value="Genomic_DNA"/>
</dbReference>
<keyword evidence="2" id="KW-1185">Reference proteome</keyword>